<accession>A0A1Y2PGA3</accession>
<dbReference type="NCBIfam" id="TIGR03519">
    <property type="entry name" value="T9SS_PorP_fam"/>
    <property type="match status" value="1"/>
</dbReference>
<dbReference type="Pfam" id="PF11751">
    <property type="entry name" value="PorP_SprF"/>
    <property type="match status" value="1"/>
</dbReference>
<dbReference type="Proteomes" id="UP000194221">
    <property type="component" value="Unassembled WGS sequence"/>
</dbReference>
<organism evidence="1 2">
    <name type="scientific">Tenacibaculum holothuriorum</name>
    <dbReference type="NCBI Taxonomy" id="1635173"/>
    <lineage>
        <taxon>Bacteria</taxon>
        <taxon>Pseudomonadati</taxon>
        <taxon>Bacteroidota</taxon>
        <taxon>Flavobacteriia</taxon>
        <taxon>Flavobacteriales</taxon>
        <taxon>Flavobacteriaceae</taxon>
        <taxon>Tenacibaculum</taxon>
    </lineage>
</organism>
<gene>
    <name evidence="1" type="ORF">WH52_02500</name>
</gene>
<keyword evidence="2" id="KW-1185">Reference proteome</keyword>
<evidence type="ECO:0000313" key="2">
    <source>
        <dbReference type="Proteomes" id="UP000194221"/>
    </source>
</evidence>
<dbReference type="OrthoDB" id="1114455at2"/>
<proteinExistence type="predicted"/>
<dbReference type="InterPro" id="IPR019861">
    <property type="entry name" value="PorP/SprF_Bacteroidetes"/>
</dbReference>
<reference evidence="1 2" key="1">
    <citation type="submission" date="2015-03" db="EMBL/GenBank/DDBJ databases">
        <title>Genome sequence of Tenacibaculum sp. S2-2, isolated from intestinal microbiota of sea cucumber, Apostichopus japonicas.</title>
        <authorList>
            <person name="Shao Z."/>
            <person name="Wang L."/>
            <person name="Li X."/>
        </authorList>
    </citation>
    <scope>NUCLEOTIDE SEQUENCE [LARGE SCALE GENOMIC DNA]</scope>
    <source>
        <strain evidence="1 2">S2-2</strain>
    </source>
</reference>
<dbReference type="InParanoid" id="A0A1Y2PGA3"/>
<dbReference type="AlphaFoldDB" id="A0A1Y2PGA3"/>
<evidence type="ECO:0000313" key="1">
    <source>
        <dbReference type="EMBL" id="OSY89522.1"/>
    </source>
</evidence>
<sequence length="307" mass="34351">MRVYKIIIISVLLSFICLEMSGQQDPEYTQYMYNMNIINPAYAGSKDALSIGVLGRRQWVGVSGAPRTFTAAIHSPVGKNVGLGLSFISDRVGPVEETTAYADFSYTIKTSEEGKLAFGLKAGFTFQSIGLLRLTQVDPNDPLFQENINNTYPNIGAGLYYYTDRFYLGLSVPNILESTHFDDGNGIVSSASEEMHTFFTGGYVFDVSDKVKFKPSAMLKFAFNTPLSVDVSANFLFNEKFELGAAYRWDDSFIGMANFLIDDSLRIGYAYDHTTSNLGQFNSGTHEVFILFDFAFERAKYRSPRFF</sequence>
<dbReference type="RefSeq" id="WP_086029338.1">
    <property type="nucleotide sequence ID" value="NZ_LAPZ01000001.1"/>
</dbReference>
<name>A0A1Y2PGA3_9FLAO</name>
<dbReference type="EMBL" id="LAPZ01000001">
    <property type="protein sequence ID" value="OSY89522.1"/>
    <property type="molecule type" value="Genomic_DNA"/>
</dbReference>
<dbReference type="STRING" id="1635173.WH52_02500"/>
<comment type="caution">
    <text evidence="1">The sequence shown here is derived from an EMBL/GenBank/DDBJ whole genome shotgun (WGS) entry which is preliminary data.</text>
</comment>
<protein>
    <submittedName>
        <fullName evidence="1">Membrane protein</fullName>
    </submittedName>
</protein>